<dbReference type="GO" id="GO:0004386">
    <property type="term" value="F:helicase activity"/>
    <property type="evidence" value="ECO:0007669"/>
    <property type="project" value="UniProtKB-KW"/>
</dbReference>
<keyword evidence="2" id="KW-0547">Nucleotide-binding</keyword>
<reference evidence="2" key="1">
    <citation type="submission" date="2016-10" db="EMBL/GenBank/DDBJ databases">
        <authorList>
            <person name="de Groot N.N."/>
        </authorList>
    </citation>
    <scope>NUCLEOTIDE SEQUENCE [LARGE SCALE GENOMIC DNA]</scope>
    <source>
        <strain evidence="2">ATCC 20501</strain>
    </source>
</reference>
<feature type="domain" description="Helicase ATP-binding" evidence="1">
    <location>
        <begin position="10"/>
        <end position="326"/>
    </location>
</feature>
<keyword evidence="2" id="KW-0378">Hydrolase</keyword>
<dbReference type="Gene3D" id="3.40.50.300">
    <property type="entry name" value="P-loop containing nucleotide triphosphate hydrolases"/>
    <property type="match status" value="2"/>
</dbReference>
<dbReference type="SUPFAM" id="SSF52540">
    <property type="entry name" value="P-loop containing nucleoside triphosphate hydrolases"/>
    <property type="match status" value="2"/>
</dbReference>
<dbReference type="InterPro" id="IPR014001">
    <property type="entry name" value="Helicase_ATP-bd"/>
</dbReference>
<dbReference type="Proteomes" id="UP000199690">
    <property type="component" value="Unassembled WGS sequence"/>
</dbReference>
<evidence type="ECO:0000313" key="3">
    <source>
        <dbReference type="EMBL" id="SFC52144.1"/>
    </source>
</evidence>
<evidence type="ECO:0000313" key="2">
    <source>
        <dbReference type="EMBL" id="SEF55884.1"/>
    </source>
</evidence>
<dbReference type="EMBL" id="FOME01000001">
    <property type="protein sequence ID" value="SFC52144.1"/>
    <property type="molecule type" value="Genomic_DNA"/>
</dbReference>
<dbReference type="EMBL" id="FNVB01000002">
    <property type="protein sequence ID" value="SEF55884.1"/>
    <property type="molecule type" value="Genomic_DNA"/>
</dbReference>
<gene>
    <name evidence="2" type="ORF">SAMN02982929_00078</name>
    <name evidence="3" type="ORF">SAMN05216506_101954</name>
</gene>
<proteinExistence type="predicted"/>
<accession>A0A1I1JU97</accession>
<evidence type="ECO:0000313" key="4">
    <source>
        <dbReference type="Proteomes" id="UP000199690"/>
    </source>
</evidence>
<accession>A0A1H5SZI4</accession>
<dbReference type="Proteomes" id="UP000236729">
    <property type="component" value="Unassembled WGS sequence"/>
</dbReference>
<sequence length="1041" mass="117626">MNELPEAEAVLRDLKDFQRATVDYAHQQLWAPTGSRRFLVADEVGLGKTHVARGVIARTIEHLRACGDDRIDIVYICSNTQIAEQNLRRLNILGGHHVQHADRLTMLPTVLHELDTTPVNFISFTPGTSFNLDRSGGRKEERVLLYRLLELCLGREEINPRKTYWTRFFAGTVETANFRELLKKRARKAVPDQFVERFASALREARTEDAVPLVTAVQECAARFHNLRGKPDQSLSSQRYRLIGSLRALVARIAVTMLRPDLVILDEFQRFKDLLTDDSPAADLARELMGDSGTRVLLLSATPYKMYTLPDEPGGEDHHEDFVATYGVLAGEAKADELRDLLRLQRGALQGVRDEVEGKRATAEIESRLREVMCRTERTVAGALDGGMLVERTFGELRVDAQDLRDWLGIAEVAAALDAPDHFEYWRSAPYLLNLMDKHYRLKQELVTRDNTRDPELASALRKASGLLHHDDIRRYVAIDPGNAKMRALLDDVVGKGAFQLPWIAPSLPYWTLQGPYADPGLAAFTKRLVFSSWSVVPKAISVVLSYEAERRLVGESERDYDHRGQTQLLTFAFDVNNRPTGMPLFGLMYPSPTLAQIGDPVRAAAATGTPLPLERSWLLERVTAEIQARLDRLPRGDGAVVDQRWYWAAPLVLDAEATDQAEFLQTLASGSENPEDWSESMARHLRYARELDPAGLGPMPRDLASVLASLALAGPGTAALRALARTLDELDVEDLDVRRFAWWCSEGFRSLFNKPEVVDMVRRQRTGQPYWRNVLRMCLDGCLSAVLDEYVHMLVESKGLRNVDAHDGAYWIGWEIYYALTTHIVRSSVDTIRAGRRDQVTLDRNTMRGHFAQPFGRQDGNSGSDWETRLRTAFNSPFWPFVLASTSVGQEGLDFHTYSHAVVHWNLPGNPVDLEQREGRVHRFKGHAVRKNVAAAYGQRLTLASRDPWQELFDMAREERDAAADDLVPYWVFPGEAAIERYVPAMPLSREVDKKRRLLRTLGAYRLVLGQPRQEDLLAYFGGEADHSWTRIDLRPSILD</sequence>
<dbReference type="AlphaFoldDB" id="A0A1H5SZI4"/>
<dbReference type="RefSeq" id="WP_177247389.1">
    <property type="nucleotide sequence ID" value="NZ_FNVB01000002.1"/>
</dbReference>
<keyword evidence="4" id="KW-1185">Reference proteome</keyword>
<evidence type="ECO:0000259" key="1">
    <source>
        <dbReference type="SMART" id="SM00487"/>
    </source>
</evidence>
<dbReference type="InterPro" id="IPR027417">
    <property type="entry name" value="P-loop_NTPase"/>
</dbReference>
<dbReference type="Pfam" id="PF00271">
    <property type="entry name" value="Helicase_C"/>
    <property type="match status" value="1"/>
</dbReference>
<name>A0A1H5SZI4_9PSEU</name>
<reference evidence="4 5" key="2">
    <citation type="submission" date="2016-10" db="EMBL/GenBank/DDBJ databases">
        <authorList>
            <person name="Varghese N."/>
            <person name="Submissions S."/>
        </authorList>
    </citation>
    <scope>NUCLEOTIDE SEQUENCE [LARGE SCALE GENOMIC DNA]</scope>
    <source>
        <strain evidence="5">ATCC 20501</strain>
        <strain evidence="3 4">CGMCC 4.3529</strain>
    </source>
</reference>
<protein>
    <submittedName>
        <fullName evidence="2">Helicase conserved C-terminal domain-containing protein</fullName>
    </submittedName>
</protein>
<keyword evidence="2" id="KW-0347">Helicase</keyword>
<dbReference type="InterPro" id="IPR001650">
    <property type="entry name" value="Helicase_C-like"/>
</dbReference>
<keyword evidence="2" id="KW-0067">ATP-binding</keyword>
<evidence type="ECO:0000313" key="5">
    <source>
        <dbReference type="Proteomes" id="UP000236729"/>
    </source>
</evidence>
<organism evidence="2 5">
    <name type="scientific">Saccharopolyspora kobensis</name>
    <dbReference type="NCBI Taxonomy" id="146035"/>
    <lineage>
        <taxon>Bacteria</taxon>
        <taxon>Bacillati</taxon>
        <taxon>Actinomycetota</taxon>
        <taxon>Actinomycetes</taxon>
        <taxon>Pseudonocardiales</taxon>
        <taxon>Pseudonocardiaceae</taxon>
        <taxon>Saccharopolyspora</taxon>
    </lineage>
</organism>
<dbReference type="SMART" id="SM00487">
    <property type="entry name" value="DEXDc"/>
    <property type="match status" value="1"/>
</dbReference>